<evidence type="ECO:0000256" key="2">
    <source>
        <dbReference type="SAM" id="SignalP"/>
    </source>
</evidence>
<dbReference type="EMBL" id="LMZQ01000001">
    <property type="protein sequence ID" value="KRT17984.1"/>
    <property type="molecule type" value="Genomic_DNA"/>
</dbReference>
<feature type="compositionally biased region" description="Basic and acidic residues" evidence="1">
    <location>
        <begin position="37"/>
        <end position="55"/>
    </location>
</feature>
<dbReference type="RefSeq" id="WP_057930613.1">
    <property type="nucleotide sequence ID" value="NZ_LMZQ01000001.1"/>
</dbReference>
<keyword evidence="2" id="KW-0732">Signal</keyword>
<dbReference type="OrthoDB" id="773246at2"/>
<feature type="chain" id="PRO_5006665788" evidence="2">
    <location>
        <begin position="21"/>
        <end position="95"/>
    </location>
</feature>
<evidence type="ECO:0000256" key="1">
    <source>
        <dbReference type="SAM" id="MobiDB-lite"/>
    </source>
</evidence>
<feature type="signal peptide" evidence="2">
    <location>
        <begin position="1"/>
        <end position="20"/>
    </location>
</feature>
<sequence length="95" mass="10857">MIRFAIIFCLAFTPLSGVLAMQQDSTTLTVSNPQEEQVIKKQDKTKKDKQPENQKPEPLQIKEVPKAKRQVKPMAIKPNVKVKPIKIIKPKIKRP</sequence>
<evidence type="ECO:0000313" key="4">
    <source>
        <dbReference type="Proteomes" id="UP000051950"/>
    </source>
</evidence>
<accession>A0A0T5VW03</accession>
<keyword evidence="4" id="KW-1185">Reference proteome</keyword>
<gene>
    <name evidence="3" type="ORF">ASU31_01440</name>
</gene>
<protein>
    <submittedName>
        <fullName evidence="3">Uncharacterized protein</fullName>
    </submittedName>
</protein>
<proteinExistence type="predicted"/>
<organism evidence="3 4">
    <name type="scientific">Pedobacter ginsenosidimutans</name>
    <dbReference type="NCBI Taxonomy" id="687842"/>
    <lineage>
        <taxon>Bacteria</taxon>
        <taxon>Pseudomonadati</taxon>
        <taxon>Bacteroidota</taxon>
        <taxon>Sphingobacteriia</taxon>
        <taxon>Sphingobacteriales</taxon>
        <taxon>Sphingobacteriaceae</taxon>
        <taxon>Pedobacter</taxon>
    </lineage>
</organism>
<dbReference type="AlphaFoldDB" id="A0A0T5VW03"/>
<evidence type="ECO:0000313" key="3">
    <source>
        <dbReference type="EMBL" id="KRT17984.1"/>
    </source>
</evidence>
<feature type="region of interest" description="Disordered" evidence="1">
    <location>
        <begin position="29"/>
        <end position="75"/>
    </location>
</feature>
<dbReference type="STRING" id="687842.ASU31_01440"/>
<reference evidence="3 4" key="1">
    <citation type="submission" date="2015-11" db="EMBL/GenBank/DDBJ databases">
        <title>Sequence of Pedobacter ginsenosidimutans.</title>
        <authorList>
            <person name="Carson E."/>
            <person name="Keyser V."/>
            <person name="Newman J."/>
            <person name="Miller J."/>
        </authorList>
    </citation>
    <scope>NUCLEOTIDE SEQUENCE [LARGE SCALE GENOMIC DNA]</scope>
    <source>
        <strain evidence="3 4">KACC 14530</strain>
    </source>
</reference>
<comment type="caution">
    <text evidence="3">The sequence shown here is derived from an EMBL/GenBank/DDBJ whole genome shotgun (WGS) entry which is preliminary data.</text>
</comment>
<dbReference type="Proteomes" id="UP000051950">
    <property type="component" value="Unassembled WGS sequence"/>
</dbReference>
<name>A0A0T5VW03_9SPHI</name>